<protein>
    <recommendedName>
        <fullName evidence="6">Small ribosomal subunit protein uS5m</fullName>
    </recommendedName>
    <alternativeName>
        <fullName evidence="7">28S ribosomal protein S5, mitochondrial</fullName>
    </alternativeName>
</protein>
<keyword evidence="5 8" id="KW-0687">Ribonucleoprotein</keyword>
<evidence type="ECO:0000256" key="7">
    <source>
        <dbReference type="ARBA" id="ARBA00041606"/>
    </source>
</evidence>
<dbReference type="OrthoDB" id="309483at2759"/>
<evidence type="ECO:0000256" key="9">
    <source>
        <dbReference type="RuleBase" id="RU003823"/>
    </source>
</evidence>
<organism evidence="11 12">
    <name type="scientific">Entomortierella parvispora</name>
    <dbReference type="NCBI Taxonomy" id="205924"/>
    <lineage>
        <taxon>Eukaryota</taxon>
        <taxon>Fungi</taxon>
        <taxon>Fungi incertae sedis</taxon>
        <taxon>Mucoromycota</taxon>
        <taxon>Mortierellomycotina</taxon>
        <taxon>Mortierellomycetes</taxon>
        <taxon>Mortierellales</taxon>
        <taxon>Mortierellaceae</taxon>
        <taxon>Entomortierella</taxon>
    </lineage>
</organism>
<comment type="subcellular location">
    <subcellularLocation>
        <location evidence="1">Mitochondrion</location>
    </subcellularLocation>
</comment>
<dbReference type="AlphaFoldDB" id="A0A9P3M0H0"/>
<dbReference type="InterPro" id="IPR020568">
    <property type="entry name" value="Ribosomal_Su5_D2-typ_SF"/>
</dbReference>
<dbReference type="InterPro" id="IPR013810">
    <property type="entry name" value="Ribosomal_uS5_N"/>
</dbReference>
<evidence type="ECO:0000259" key="10">
    <source>
        <dbReference type="PROSITE" id="PS50881"/>
    </source>
</evidence>
<dbReference type="GO" id="GO:0003723">
    <property type="term" value="F:RNA binding"/>
    <property type="evidence" value="ECO:0007669"/>
    <property type="project" value="InterPro"/>
</dbReference>
<dbReference type="GO" id="GO:0005743">
    <property type="term" value="C:mitochondrial inner membrane"/>
    <property type="evidence" value="ECO:0007669"/>
    <property type="project" value="UniProtKB-ARBA"/>
</dbReference>
<evidence type="ECO:0000256" key="4">
    <source>
        <dbReference type="ARBA" id="ARBA00023128"/>
    </source>
</evidence>
<evidence type="ECO:0000313" key="12">
    <source>
        <dbReference type="Proteomes" id="UP000827284"/>
    </source>
</evidence>
<evidence type="ECO:0000256" key="1">
    <source>
        <dbReference type="ARBA" id="ARBA00004173"/>
    </source>
</evidence>
<name>A0A9P3M0H0_9FUNG</name>
<keyword evidence="4" id="KW-0496">Mitochondrion</keyword>
<keyword evidence="3 8" id="KW-0689">Ribosomal protein</keyword>
<reference evidence="11" key="1">
    <citation type="submission" date="2021-11" db="EMBL/GenBank/DDBJ databases">
        <authorList>
            <person name="Herlambang A."/>
            <person name="Guo Y."/>
            <person name="Takashima Y."/>
            <person name="Nishizawa T."/>
        </authorList>
    </citation>
    <scope>NUCLEOTIDE SEQUENCE</scope>
    <source>
        <strain evidence="11">E1425</strain>
    </source>
</reference>
<feature type="domain" description="S5 DRBM" evidence="10">
    <location>
        <begin position="130"/>
        <end position="193"/>
    </location>
</feature>
<dbReference type="PANTHER" id="PTHR48277">
    <property type="entry name" value="MITOCHONDRIAL RIBOSOMAL PROTEIN S5"/>
    <property type="match status" value="1"/>
</dbReference>
<gene>
    <name evidence="11" type="ORF">EMPS_09663</name>
</gene>
<evidence type="ECO:0000313" key="11">
    <source>
        <dbReference type="EMBL" id="GJJ77304.1"/>
    </source>
</evidence>
<dbReference type="GO" id="GO:0003735">
    <property type="term" value="F:structural constituent of ribosome"/>
    <property type="evidence" value="ECO:0007669"/>
    <property type="project" value="UniProtKB-UniRule"/>
</dbReference>
<evidence type="ECO:0000256" key="3">
    <source>
        <dbReference type="ARBA" id="ARBA00022980"/>
    </source>
</evidence>
<accession>A0A9P3M0H0</accession>
<dbReference type="Gene3D" id="3.30.230.10">
    <property type="match status" value="1"/>
</dbReference>
<dbReference type="Pfam" id="PF00333">
    <property type="entry name" value="Ribosomal_S5"/>
    <property type="match status" value="1"/>
</dbReference>
<dbReference type="PANTHER" id="PTHR48277:SF1">
    <property type="entry name" value="MITOCHONDRIAL RIBOSOMAL PROTEIN S5"/>
    <property type="match status" value="1"/>
</dbReference>
<dbReference type="SUPFAM" id="SSF54211">
    <property type="entry name" value="Ribosomal protein S5 domain 2-like"/>
    <property type="match status" value="1"/>
</dbReference>
<dbReference type="PROSITE" id="PS00585">
    <property type="entry name" value="RIBOSOMAL_S5"/>
    <property type="match status" value="1"/>
</dbReference>
<dbReference type="SUPFAM" id="SSF54768">
    <property type="entry name" value="dsRNA-binding domain-like"/>
    <property type="match status" value="1"/>
</dbReference>
<dbReference type="GO" id="GO:0006412">
    <property type="term" value="P:translation"/>
    <property type="evidence" value="ECO:0007669"/>
    <property type="project" value="InterPro"/>
</dbReference>
<dbReference type="GO" id="GO:0005763">
    <property type="term" value="C:mitochondrial small ribosomal subunit"/>
    <property type="evidence" value="ECO:0007669"/>
    <property type="project" value="UniProtKB-ARBA"/>
</dbReference>
<proteinExistence type="inferred from homology"/>
<evidence type="ECO:0000256" key="8">
    <source>
        <dbReference type="PROSITE-ProRule" id="PRU00268"/>
    </source>
</evidence>
<evidence type="ECO:0000256" key="5">
    <source>
        <dbReference type="ARBA" id="ARBA00023274"/>
    </source>
</evidence>
<dbReference type="Pfam" id="PF03719">
    <property type="entry name" value="Ribosomal_S5_C"/>
    <property type="match status" value="1"/>
</dbReference>
<dbReference type="Gene3D" id="3.30.160.20">
    <property type="match status" value="1"/>
</dbReference>
<dbReference type="InterPro" id="IPR005324">
    <property type="entry name" value="Ribosomal_uS5_C"/>
</dbReference>
<dbReference type="FunFam" id="3.30.160.20:FF:000022">
    <property type="entry name" value="28S ribosomal protein S5, mitochondrial"/>
    <property type="match status" value="1"/>
</dbReference>
<sequence>MASAGLWQRCVAATASTMTASTRSAFITRSFTTAGAVTLARKRPSSIAAITKARVPGLDNPESLHNLSEIHPLLDHYPRTTNQDGALDLETPRAWPQNAPLDDLLKSQADDEVDESSLPHGLTQQDLRKFMKRSLVVKRTSNMTTAGKIPSMYALVVVGNGEGIAGYGEGKDDEVARAVSKATNRAMRNLTVFDRYDDRTIYHDIDHKFHATKIQFRSRPPGFGNRCNHYIHEICSCIGILDISAKVWGSRNPMNVIKATFEALGTKQKLPEEIARGRGKRVVDVQHTYYGASE</sequence>
<comment type="caution">
    <text evidence="11">The sequence shown here is derived from an EMBL/GenBank/DDBJ whole genome shotgun (WGS) entry which is preliminary data.</text>
</comment>
<comment type="similarity">
    <text evidence="2 9">Belongs to the universal ribosomal protein uS5 family.</text>
</comment>
<reference evidence="11" key="2">
    <citation type="journal article" date="2022" name="Microbiol. Resour. Announc.">
        <title>Whole-Genome Sequence of Entomortierella parvispora E1425, a Mucoromycotan Fungus Associated with Burkholderiaceae-Related Endosymbiotic Bacteria.</title>
        <authorList>
            <person name="Herlambang A."/>
            <person name="Guo Y."/>
            <person name="Takashima Y."/>
            <person name="Narisawa K."/>
            <person name="Ohta H."/>
            <person name="Nishizawa T."/>
        </authorList>
    </citation>
    <scope>NUCLEOTIDE SEQUENCE</scope>
    <source>
        <strain evidence="11">E1425</strain>
    </source>
</reference>
<dbReference type="FunFam" id="3.30.230.10:FF:000002">
    <property type="entry name" value="30S ribosomal protein S5"/>
    <property type="match status" value="1"/>
</dbReference>
<keyword evidence="12" id="KW-1185">Reference proteome</keyword>
<dbReference type="PROSITE" id="PS50881">
    <property type="entry name" value="S5_DSRBD"/>
    <property type="match status" value="1"/>
</dbReference>
<dbReference type="InterPro" id="IPR018192">
    <property type="entry name" value="Ribosomal_uS5_N_CS"/>
</dbReference>
<evidence type="ECO:0000256" key="2">
    <source>
        <dbReference type="ARBA" id="ARBA00008945"/>
    </source>
</evidence>
<dbReference type="InterPro" id="IPR014721">
    <property type="entry name" value="Ribsml_uS5_D2-typ_fold_subgr"/>
</dbReference>
<dbReference type="InterPro" id="IPR000851">
    <property type="entry name" value="Ribosomal_uS5"/>
</dbReference>
<dbReference type="EMBL" id="BQFW01000013">
    <property type="protein sequence ID" value="GJJ77304.1"/>
    <property type="molecule type" value="Genomic_DNA"/>
</dbReference>
<dbReference type="Proteomes" id="UP000827284">
    <property type="component" value="Unassembled WGS sequence"/>
</dbReference>
<evidence type="ECO:0000256" key="6">
    <source>
        <dbReference type="ARBA" id="ARBA00039335"/>
    </source>
</evidence>